<keyword evidence="5" id="KW-0862">Zinc</keyword>
<dbReference type="Pfam" id="PF01297">
    <property type="entry name" value="ZnuA"/>
    <property type="match status" value="1"/>
</dbReference>
<dbReference type="Proteomes" id="UP001305746">
    <property type="component" value="Unassembled WGS sequence"/>
</dbReference>
<dbReference type="EMBL" id="JAYDCJ010000003">
    <property type="protein sequence ID" value="MEA1081606.1"/>
    <property type="molecule type" value="Genomic_DNA"/>
</dbReference>
<evidence type="ECO:0000313" key="9">
    <source>
        <dbReference type="Proteomes" id="UP001305746"/>
    </source>
</evidence>
<feature type="region of interest" description="Disordered" evidence="6">
    <location>
        <begin position="107"/>
        <end position="169"/>
    </location>
</feature>
<keyword evidence="4 7" id="KW-0732">Signal</keyword>
<name>A0ABU5P0L3_9GAMM</name>
<proteinExistence type="inferred from homology"/>
<comment type="similarity">
    <text evidence="1">Belongs to the bacterial solute-binding protein 9 family.</text>
</comment>
<evidence type="ECO:0000256" key="3">
    <source>
        <dbReference type="ARBA" id="ARBA00022448"/>
    </source>
</evidence>
<evidence type="ECO:0000256" key="6">
    <source>
        <dbReference type="SAM" id="MobiDB-lite"/>
    </source>
</evidence>
<dbReference type="PANTHER" id="PTHR42953">
    <property type="entry name" value="HIGH-AFFINITY ZINC UPTAKE SYSTEM PROTEIN ZNUA-RELATED"/>
    <property type="match status" value="1"/>
</dbReference>
<gene>
    <name evidence="8" type="ORF">U5822_13065</name>
</gene>
<dbReference type="RefSeq" id="WP_322856058.1">
    <property type="nucleotide sequence ID" value="NZ_JAYDCJ010000003.1"/>
</dbReference>
<evidence type="ECO:0000256" key="5">
    <source>
        <dbReference type="ARBA" id="ARBA00022906"/>
    </source>
</evidence>
<evidence type="ECO:0000256" key="7">
    <source>
        <dbReference type="SAM" id="SignalP"/>
    </source>
</evidence>
<feature type="compositionally biased region" description="Basic and acidic residues" evidence="6">
    <location>
        <begin position="113"/>
        <end position="167"/>
    </location>
</feature>
<reference evidence="8 9" key="1">
    <citation type="submission" date="2023-12" db="EMBL/GenBank/DDBJ databases">
        <title>Marinobacter qingdaonensis sp. nov., isolated from the intertidal sediment of Qingdao, PR China.</title>
        <authorList>
            <person name="Li Y."/>
        </authorList>
    </citation>
    <scope>NUCLEOTIDE SEQUENCE [LARGE SCALE GENOMIC DNA]</scope>
    <source>
        <strain evidence="8 9">ASW11-75</strain>
    </source>
</reference>
<keyword evidence="9" id="KW-1185">Reference proteome</keyword>
<keyword evidence="5" id="KW-0864">Zinc transport</keyword>
<keyword evidence="3" id="KW-0813">Transport</keyword>
<evidence type="ECO:0000313" key="8">
    <source>
        <dbReference type="EMBL" id="MEA1081606.1"/>
    </source>
</evidence>
<sequence length="336" mass="36696">MPMPKPALALAAAVSLGASPALADTRIVTTLKPLTLIAQGIATPDMTVSTLVPPGSSPHNYSMKPSQRRALHDADVIFWVGPDMETFLARLLASGEFRDRTVALLPGDGTEAQDAHDDHGEDHDDHGGHDDHDDHGEHHEDHGEHGNDNHAGHHEHHHDHGGDDPHIWLDPALAGEIAETMEHALAEQDGVDREALTRNLAQFKTALKQTEAEIQAKLAPVKDISLYSYHNAFVRFAEHYGLNLEGTLTLNPELSPGARHIAQIQERLGKAHHPCLLTEPQFNPGAWEVITEALDVRFSTWDPLATEVAEGPDGYLAFQHQIADAVLKCLPEDAEH</sequence>
<evidence type="ECO:0000256" key="2">
    <source>
        <dbReference type="ARBA" id="ARBA00015915"/>
    </source>
</evidence>
<dbReference type="PANTHER" id="PTHR42953:SF3">
    <property type="entry name" value="HIGH-AFFINITY ZINC UPTAKE SYSTEM PROTEIN ZNUA"/>
    <property type="match status" value="1"/>
</dbReference>
<feature type="signal peptide" evidence="7">
    <location>
        <begin position="1"/>
        <end position="23"/>
    </location>
</feature>
<protein>
    <recommendedName>
        <fullName evidence="2">High-affinity zinc uptake system protein ZnuA</fullName>
    </recommendedName>
</protein>
<comment type="caution">
    <text evidence="8">The sequence shown here is derived from an EMBL/GenBank/DDBJ whole genome shotgun (WGS) entry which is preliminary data.</text>
</comment>
<evidence type="ECO:0000256" key="1">
    <source>
        <dbReference type="ARBA" id="ARBA00011028"/>
    </source>
</evidence>
<dbReference type="InterPro" id="IPR006127">
    <property type="entry name" value="ZnuA-like"/>
</dbReference>
<dbReference type="Gene3D" id="3.40.50.1980">
    <property type="entry name" value="Nitrogenase molybdenum iron protein domain"/>
    <property type="match status" value="3"/>
</dbReference>
<dbReference type="SUPFAM" id="SSF53807">
    <property type="entry name" value="Helical backbone' metal receptor"/>
    <property type="match status" value="1"/>
</dbReference>
<organism evidence="8 9">
    <name type="scientific">Marinobacter qingdaonensis</name>
    <dbReference type="NCBI Taxonomy" id="3108486"/>
    <lineage>
        <taxon>Bacteria</taxon>
        <taxon>Pseudomonadati</taxon>
        <taxon>Pseudomonadota</taxon>
        <taxon>Gammaproteobacteria</taxon>
        <taxon>Pseudomonadales</taxon>
        <taxon>Marinobacteraceae</taxon>
        <taxon>Marinobacter</taxon>
    </lineage>
</organism>
<keyword evidence="5" id="KW-0406">Ion transport</keyword>
<dbReference type="InterPro" id="IPR050492">
    <property type="entry name" value="Bact_metal-bind_prot9"/>
</dbReference>
<accession>A0ABU5P0L3</accession>
<evidence type="ECO:0000256" key="4">
    <source>
        <dbReference type="ARBA" id="ARBA00022729"/>
    </source>
</evidence>
<feature type="chain" id="PRO_5046668761" description="High-affinity zinc uptake system protein ZnuA" evidence="7">
    <location>
        <begin position="24"/>
        <end position="336"/>
    </location>
</feature>